<feature type="domain" description="GtrA/DPMS transmembrane" evidence="8">
    <location>
        <begin position="19"/>
        <end position="140"/>
    </location>
</feature>
<organism evidence="9 10">
    <name type="scientific">Arthrobacter jiangjiafuii</name>
    <dbReference type="NCBI Taxonomy" id="2817475"/>
    <lineage>
        <taxon>Bacteria</taxon>
        <taxon>Bacillati</taxon>
        <taxon>Actinomycetota</taxon>
        <taxon>Actinomycetes</taxon>
        <taxon>Micrococcales</taxon>
        <taxon>Micrococcaceae</taxon>
        <taxon>Arthrobacter</taxon>
    </lineage>
</organism>
<name>A0A975M4T9_9MICC</name>
<evidence type="ECO:0000256" key="7">
    <source>
        <dbReference type="SAM" id="Phobius"/>
    </source>
</evidence>
<accession>A0A975M4T9</accession>
<dbReference type="GO" id="GO:0000271">
    <property type="term" value="P:polysaccharide biosynthetic process"/>
    <property type="evidence" value="ECO:0007669"/>
    <property type="project" value="InterPro"/>
</dbReference>
<keyword evidence="4 7" id="KW-1133">Transmembrane helix</keyword>
<evidence type="ECO:0000256" key="5">
    <source>
        <dbReference type="ARBA" id="ARBA00023136"/>
    </source>
</evidence>
<dbReference type="PANTHER" id="PTHR38459">
    <property type="entry name" value="PROPHAGE BACTOPRENOL-LINKED GLUCOSE TRANSLOCASE HOMOLOG"/>
    <property type="match status" value="1"/>
</dbReference>
<evidence type="ECO:0000256" key="6">
    <source>
        <dbReference type="SAM" id="MobiDB-lite"/>
    </source>
</evidence>
<dbReference type="EMBL" id="CP076022">
    <property type="protein sequence ID" value="QWC09885.1"/>
    <property type="molecule type" value="Genomic_DNA"/>
</dbReference>
<keyword evidence="3 7" id="KW-0812">Transmembrane</keyword>
<comment type="similarity">
    <text evidence="2">Belongs to the GtrA family.</text>
</comment>
<dbReference type="PANTHER" id="PTHR38459:SF1">
    <property type="entry name" value="PROPHAGE BACTOPRENOL-LINKED GLUCOSE TRANSLOCASE HOMOLOG"/>
    <property type="match status" value="1"/>
</dbReference>
<proteinExistence type="inferred from homology"/>
<dbReference type="RefSeq" id="WP_210227429.1">
    <property type="nucleotide sequence ID" value="NZ_CP076022.1"/>
</dbReference>
<keyword evidence="10" id="KW-1185">Reference proteome</keyword>
<protein>
    <submittedName>
        <fullName evidence="9">GtrA family protein</fullName>
    </submittedName>
</protein>
<evidence type="ECO:0000259" key="8">
    <source>
        <dbReference type="Pfam" id="PF04138"/>
    </source>
</evidence>
<evidence type="ECO:0000256" key="1">
    <source>
        <dbReference type="ARBA" id="ARBA00004141"/>
    </source>
</evidence>
<feature type="region of interest" description="Disordered" evidence="6">
    <location>
        <begin position="149"/>
        <end position="182"/>
    </location>
</feature>
<dbReference type="InterPro" id="IPR007267">
    <property type="entry name" value="GtrA_DPMS_TM"/>
</dbReference>
<gene>
    <name evidence="9" type="ORF">KKR91_15725</name>
</gene>
<dbReference type="GO" id="GO:0005886">
    <property type="term" value="C:plasma membrane"/>
    <property type="evidence" value="ECO:0007669"/>
    <property type="project" value="TreeGrafter"/>
</dbReference>
<reference evidence="9 10" key="1">
    <citation type="submission" date="2021-05" db="EMBL/GenBank/DDBJ databases">
        <title>Novel species in genus Arthrobacter.</title>
        <authorList>
            <person name="Zhang G."/>
        </authorList>
    </citation>
    <scope>NUCLEOTIDE SEQUENCE [LARGE SCALE GENOMIC DNA]</scope>
    <source>
        <strain evidence="10">zg-ZUI227</strain>
    </source>
</reference>
<evidence type="ECO:0000313" key="10">
    <source>
        <dbReference type="Proteomes" id="UP000676885"/>
    </source>
</evidence>
<evidence type="ECO:0000313" key="9">
    <source>
        <dbReference type="EMBL" id="QWC09885.1"/>
    </source>
</evidence>
<evidence type="ECO:0000256" key="3">
    <source>
        <dbReference type="ARBA" id="ARBA00022692"/>
    </source>
</evidence>
<feature type="transmembrane region" description="Helical" evidence="7">
    <location>
        <begin position="47"/>
        <end position="70"/>
    </location>
</feature>
<dbReference type="Pfam" id="PF04138">
    <property type="entry name" value="GtrA_DPMS_TM"/>
    <property type="match status" value="1"/>
</dbReference>
<sequence>MADNGISPARKVLRRLGSFSLVGTVAFIVDVALFNVLASTFLDDSPITAKIASVTAATTVSWLGSRYLTFRKTRGRSIRSETLLFALTNLVGLLIATGCLYISHYLLGFDSQFADNVSGNVVGVLAGNIFRYFAYRYIVFTTEEERAARAASKENGPGTASAAGDGAPGESPSAESALKENA</sequence>
<evidence type="ECO:0000256" key="2">
    <source>
        <dbReference type="ARBA" id="ARBA00009399"/>
    </source>
</evidence>
<feature type="transmembrane region" description="Helical" evidence="7">
    <location>
        <begin position="119"/>
        <end position="139"/>
    </location>
</feature>
<dbReference type="Proteomes" id="UP000676885">
    <property type="component" value="Chromosome"/>
</dbReference>
<dbReference type="InterPro" id="IPR051401">
    <property type="entry name" value="GtrA_CellWall_Glycosyl"/>
</dbReference>
<feature type="transmembrane region" description="Helical" evidence="7">
    <location>
        <begin position="21"/>
        <end position="41"/>
    </location>
</feature>
<dbReference type="KEGG" id="ajg:KKR91_15725"/>
<keyword evidence="5 7" id="KW-0472">Membrane</keyword>
<evidence type="ECO:0000256" key="4">
    <source>
        <dbReference type="ARBA" id="ARBA00022989"/>
    </source>
</evidence>
<dbReference type="AlphaFoldDB" id="A0A975M4T9"/>
<feature type="transmembrane region" description="Helical" evidence="7">
    <location>
        <begin position="82"/>
        <end position="107"/>
    </location>
</feature>
<comment type="subcellular location">
    <subcellularLocation>
        <location evidence="1">Membrane</location>
        <topology evidence="1">Multi-pass membrane protein</topology>
    </subcellularLocation>
</comment>